<dbReference type="PANTHER" id="PTHR33434:SF2">
    <property type="entry name" value="FATTY ACID-BINDING PROTEIN TM_1468"/>
    <property type="match status" value="1"/>
</dbReference>
<dbReference type="InterPro" id="IPR050270">
    <property type="entry name" value="DegV_domain_contain"/>
</dbReference>
<keyword evidence="1" id="KW-0446">Lipid-binding</keyword>
<dbReference type="GO" id="GO:0008289">
    <property type="term" value="F:lipid binding"/>
    <property type="evidence" value="ECO:0007669"/>
    <property type="project" value="UniProtKB-KW"/>
</dbReference>
<dbReference type="STRING" id="604330.SAMN04489857_1510"/>
<dbReference type="InterPro" id="IPR003797">
    <property type="entry name" value="DegV"/>
</dbReference>
<dbReference type="Gene3D" id="3.30.1180.10">
    <property type="match status" value="1"/>
</dbReference>
<dbReference type="PROSITE" id="PS51482">
    <property type="entry name" value="DEGV"/>
    <property type="match status" value="1"/>
</dbReference>
<dbReference type="NCBIfam" id="TIGR00762">
    <property type="entry name" value="DegV"/>
    <property type="match status" value="1"/>
</dbReference>
<accession>A0A1G6KUB5</accession>
<dbReference type="Proteomes" id="UP000198528">
    <property type="component" value="Unassembled WGS sequence"/>
</dbReference>
<evidence type="ECO:0000313" key="2">
    <source>
        <dbReference type="EMBL" id="SDC34418.1"/>
    </source>
</evidence>
<dbReference type="EMBL" id="FMZL01000010">
    <property type="protein sequence ID" value="SDC34418.1"/>
    <property type="molecule type" value="Genomic_DNA"/>
</dbReference>
<name>A0A1G6KUB5_9ACTN</name>
<dbReference type="Gene3D" id="3.40.50.10170">
    <property type="match status" value="1"/>
</dbReference>
<protein>
    <submittedName>
        <fullName evidence="2">EDD domain protein, DegV family</fullName>
    </submittedName>
</protein>
<dbReference type="RefSeq" id="WP_090846376.1">
    <property type="nucleotide sequence ID" value="NZ_FMZL01000010.1"/>
</dbReference>
<sequence length="290" mass="31861">MNDQRIAVITDSGTDTPAVFCREHDVRVMPLHINYADGTSFQSGVDITADEVTRRLATEIPKTSLPSPHQIQTTLEQARADGYQRAVVVTIASALSATNQTAHMVAGQMEDFPTIVVDTRSIGMVAGMVVERAVQMVEAGVPFEQLQSRLDSVAQQSNVFFAVKSLDFLYKGGRINGHIYRIGSVLNIKPVLTCDDEGYYTIAKKARGWDRALDTMVSLVADRARQYKRARLAICCSSTTRDLYDALEQKLRAAVPNVESVQRHDLSADLLVHTGPEMAGMGVQNAELDF</sequence>
<dbReference type="SUPFAM" id="SSF82549">
    <property type="entry name" value="DAK1/DegV-like"/>
    <property type="match status" value="1"/>
</dbReference>
<evidence type="ECO:0000313" key="3">
    <source>
        <dbReference type="Proteomes" id="UP000198528"/>
    </source>
</evidence>
<proteinExistence type="predicted"/>
<evidence type="ECO:0000256" key="1">
    <source>
        <dbReference type="ARBA" id="ARBA00023121"/>
    </source>
</evidence>
<reference evidence="3" key="1">
    <citation type="submission" date="2016-10" db="EMBL/GenBank/DDBJ databases">
        <authorList>
            <person name="Varghese N."/>
            <person name="Submissions S."/>
        </authorList>
    </citation>
    <scope>NUCLEOTIDE SEQUENCE [LARGE SCALE GENOMIC DNA]</scope>
    <source>
        <strain evidence="3">DSM 22619</strain>
    </source>
</reference>
<dbReference type="Pfam" id="PF02645">
    <property type="entry name" value="DegV"/>
    <property type="match status" value="1"/>
</dbReference>
<dbReference type="InterPro" id="IPR043168">
    <property type="entry name" value="DegV_C"/>
</dbReference>
<dbReference type="PANTHER" id="PTHR33434">
    <property type="entry name" value="DEGV DOMAIN-CONTAINING PROTEIN DR_1986-RELATED"/>
    <property type="match status" value="1"/>
</dbReference>
<organism evidence="2 3">
    <name type="scientific">Parafannyhessea umbonata</name>
    <dbReference type="NCBI Taxonomy" id="604330"/>
    <lineage>
        <taxon>Bacteria</taxon>
        <taxon>Bacillati</taxon>
        <taxon>Actinomycetota</taxon>
        <taxon>Coriobacteriia</taxon>
        <taxon>Coriobacteriales</taxon>
        <taxon>Atopobiaceae</taxon>
        <taxon>Parafannyhessea</taxon>
    </lineage>
</organism>
<dbReference type="AlphaFoldDB" id="A0A1G6KUB5"/>
<gene>
    <name evidence="2" type="ORF">SAMN04487824_11018</name>
</gene>
<keyword evidence="3" id="KW-1185">Reference proteome</keyword>